<evidence type="ECO:0000313" key="1">
    <source>
        <dbReference type="EMBL" id="EXX56424.1"/>
    </source>
</evidence>
<dbReference type="Proteomes" id="UP000022910">
    <property type="component" value="Unassembled WGS sequence"/>
</dbReference>
<reference evidence="1 2" key="1">
    <citation type="submission" date="2014-02" db="EMBL/GenBank/DDBJ databases">
        <title>Single nucleus genome sequencing reveals high similarity among nuclei of an endomycorrhizal fungus.</title>
        <authorList>
            <person name="Lin K."/>
            <person name="Geurts R."/>
            <person name="Zhang Z."/>
            <person name="Limpens E."/>
            <person name="Saunders D.G."/>
            <person name="Mu D."/>
            <person name="Pang E."/>
            <person name="Cao H."/>
            <person name="Cha H."/>
            <person name="Lin T."/>
            <person name="Zhou Q."/>
            <person name="Shang Y."/>
            <person name="Li Y."/>
            <person name="Ivanov S."/>
            <person name="Sharma T."/>
            <person name="Velzen R.V."/>
            <person name="Ruijter N.D."/>
            <person name="Aanen D.K."/>
            <person name="Win J."/>
            <person name="Kamoun S."/>
            <person name="Bisseling T."/>
            <person name="Huang S."/>
        </authorList>
    </citation>
    <scope>NUCLEOTIDE SEQUENCE [LARGE SCALE GENOMIC DNA]</scope>
    <source>
        <strain evidence="2">DAOM197198w</strain>
    </source>
</reference>
<evidence type="ECO:0000313" key="2">
    <source>
        <dbReference type="Proteomes" id="UP000022910"/>
    </source>
</evidence>
<comment type="caution">
    <text evidence="1">The sequence shown here is derived from an EMBL/GenBank/DDBJ whole genome shotgun (WGS) entry which is preliminary data.</text>
</comment>
<dbReference type="HOGENOM" id="CLU_1732463_0_0_1"/>
<gene>
    <name evidence="1" type="ORF">RirG_216400</name>
</gene>
<proteinExistence type="predicted"/>
<accession>A0A015JN80</accession>
<dbReference type="EMBL" id="JEMT01027733">
    <property type="protein sequence ID" value="EXX56424.1"/>
    <property type="molecule type" value="Genomic_DNA"/>
</dbReference>
<organism evidence="1 2">
    <name type="scientific">Rhizophagus irregularis (strain DAOM 197198w)</name>
    <name type="common">Glomus intraradices</name>
    <dbReference type="NCBI Taxonomy" id="1432141"/>
    <lineage>
        <taxon>Eukaryota</taxon>
        <taxon>Fungi</taxon>
        <taxon>Fungi incertae sedis</taxon>
        <taxon>Mucoromycota</taxon>
        <taxon>Glomeromycotina</taxon>
        <taxon>Glomeromycetes</taxon>
        <taxon>Glomerales</taxon>
        <taxon>Glomeraceae</taxon>
        <taxon>Rhizophagus</taxon>
    </lineage>
</organism>
<name>A0A015JN80_RHIIW</name>
<dbReference type="AlphaFoldDB" id="A0A015JN80"/>
<sequence length="157" mass="17906">MSENLENSDAFYVKDLAKVFSLGMNDIPECLKRNAKNLLEVIDSACVDNPIVIIEWAVNPWPRRGRNRTKTDLINYITTNGGTDEFQLGMIFSFRTSRILGNCMGYMPPWSLHDRNNPNIRDVGHCYIINKVADRSAELEDYNGINDSLRGLELPPR</sequence>
<protein>
    <submittedName>
        <fullName evidence="1">Uncharacterized protein</fullName>
    </submittedName>
</protein>
<keyword evidence="2" id="KW-1185">Reference proteome</keyword>
<dbReference type="OrthoDB" id="2303467at2759"/>